<comment type="caution">
    <text evidence="3">The sequence shown here is derived from an EMBL/GenBank/DDBJ whole genome shotgun (WGS) entry which is preliminary data.</text>
</comment>
<sequence length="122" mass="13258">MAGPRRWVDMRTIFLSVSLLALSAGASSAQVPYGSVVTDPAYMAQQQIDRQRAIALENQLNTLDARIQSEQRLREFEAAQPPPRLSAPERPAPNVSGAYATIPDSVLADSNARVRAASKNPR</sequence>
<feature type="region of interest" description="Disordered" evidence="1">
    <location>
        <begin position="71"/>
        <end position="98"/>
    </location>
</feature>
<evidence type="ECO:0000256" key="1">
    <source>
        <dbReference type="SAM" id="MobiDB-lite"/>
    </source>
</evidence>
<keyword evidence="2" id="KW-0732">Signal</keyword>
<name>A0ABV2EF30_9CAUL</name>
<evidence type="ECO:0000256" key="2">
    <source>
        <dbReference type="SAM" id="SignalP"/>
    </source>
</evidence>
<evidence type="ECO:0000313" key="3">
    <source>
        <dbReference type="EMBL" id="MET3525629.1"/>
    </source>
</evidence>
<feature type="chain" id="PRO_5045964340" evidence="2">
    <location>
        <begin position="30"/>
        <end position="122"/>
    </location>
</feature>
<dbReference type="RefSeq" id="WP_331928924.1">
    <property type="nucleotide sequence ID" value="NZ_JBEPLU010000001.1"/>
</dbReference>
<organism evidence="3 4">
    <name type="scientific">Phenylobacterium koreense</name>
    <dbReference type="NCBI Taxonomy" id="266125"/>
    <lineage>
        <taxon>Bacteria</taxon>
        <taxon>Pseudomonadati</taxon>
        <taxon>Pseudomonadota</taxon>
        <taxon>Alphaproteobacteria</taxon>
        <taxon>Caulobacterales</taxon>
        <taxon>Caulobacteraceae</taxon>
        <taxon>Phenylobacterium</taxon>
    </lineage>
</organism>
<dbReference type="EMBL" id="JBEPLU010000001">
    <property type="protein sequence ID" value="MET3525629.1"/>
    <property type="molecule type" value="Genomic_DNA"/>
</dbReference>
<reference evidence="3 4" key="1">
    <citation type="submission" date="2024-06" db="EMBL/GenBank/DDBJ databases">
        <title>Genomic Encyclopedia of Type Strains, Phase IV (KMG-IV): sequencing the most valuable type-strain genomes for metagenomic binning, comparative biology and taxonomic classification.</title>
        <authorList>
            <person name="Goeker M."/>
        </authorList>
    </citation>
    <scope>NUCLEOTIDE SEQUENCE [LARGE SCALE GENOMIC DNA]</scope>
    <source>
        <strain evidence="3 4">DSM 17809</strain>
    </source>
</reference>
<feature type="signal peptide" evidence="2">
    <location>
        <begin position="1"/>
        <end position="29"/>
    </location>
</feature>
<proteinExistence type="predicted"/>
<keyword evidence="4" id="KW-1185">Reference proteome</keyword>
<gene>
    <name evidence="3" type="ORF">ABID41_000724</name>
</gene>
<evidence type="ECO:0000313" key="4">
    <source>
        <dbReference type="Proteomes" id="UP001549110"/>
    </source>
</evidence>
<dbReference type="Proteomes" id="UP001549110">
    <property type="component" value="Unassembled WGS sequence"/>
</dbReference>
<accession>A0ABV2EF30</accession>
<protein>
    <submittedName>
        <fullName evidence="3">Uncharacterized protein</fullName>
    </submittedName>
</protein>